<dbReference type="SMART" id="SM00530">
    <property type="entry name" value="HTH_XRE"/>
    <property type="match status" value="1"/>
</dbReference>
<dbReference type="GO" id="GO:0003677">
    <property type="term" value="F:DNA binding"/>
    <property type="evidence" value="ECO:0007669"/>
    <property type="project" value="InterPro"/>
</dbReference>
<protein>
    <submittedName>
        <fullName evidence="2">Transcriptional regulator</fullName>
    </submittedName>
</protein>
<dbReference type="SUPFAM" id="SSF47413">
    <property type="entry name" value="lambda repressor-like DNA-binding domains"/>
    <property type="match status" value="1"/>
</dbReference>
<dbReference type="EMBL" id="BOOP01000035">
    <property type="protein sequence ID" value="GII41688.1"/>
    <property type="molecule type" value="Genomic_DNA"/>
</dbReference>
<accession>A0A8J3XMF4</accession>
<dbReference type="PANTHER" id="PTHR35010">
    <property type="entry name" value="BLL4672 PROTEIN-RELATED"/>
    <property type="match status" value="1"/>
</dbReference>
<sequence>MNRLVKLGDFLRSRRARVDPESVGLIVRGHRRVTGLRREELAQLAGVSVDYYTRLEQGRSKNASPVVLDAIARALQLGETERKHLFHLANPICIPTRCGKVRPQRVRQATHILLDTLERGDIPAAVIGLGTDILAANLMFRAMMTGFDAMSPRERNLARFVFLDPRSRALHLDWEVIAADATAMLRFSIGRHQHDPRLHELTMELCLHSEDFRRIWDEHHVIDRISGTKRYQHPAVGAFTLGYQALTLPGDADQMLLIYTDDPASPSGSALQLLAKWARSSDYDASDSPARSPA</sequence>
<dbReference type="Proteomes" id="UP000622547">
    <property type="component" value="Unassembled WGS sequence"/>
</dbReference>
<dbReference type="RefSeq" id="WP_204077133.1">
    <property type="nucleotide sequence ID" value="NZ_BAABHI010000044.1"/>
</dbReference>
<name>A0A8J3XMF4_9ACTN</name>
<evidence type="ECO:0000313" key="3">
    <source>
        <dbReference type="Proteomes" id="UP000622547"/>
    </source>
</evidence>
<dbReference type="AlphaFoldDB" id="A0A8J3XMF4"/>
<reference evidence="2 3" key="1">
    <citation type="submission" date="2021-01" db="EMBL/GenBank/DDBJ databases">
        <title>Whole genome shotgun sequence of Planotetraspora phitsanulokensis NBRC 104273.</title>
        <authorList>
            <person name="Komaki H."/>
            <person name="Tamura T."/>
        </authorList>
    </citation>
    <scope>NUCLEOTIDE SEQUENCE [LARGE SCALE GENOMIC DNA]</scope>
    <source>
        <strain evidence="2 3">NBRC 104273</strain>
    </source>
</reference>
<dbReference type="Pfam" id="PF13560">
    <property type="entry name" value="HTH_31"/>
    <property type="match status" value="1"/>
</dbReference>
<comment type="caution">
    <text evidence="2">The sequence shown here is derived from an EMBL/GenBank/DDBJ whole genome shotgun (WGS) entry which is preliminary data.</text>
</comment>
<gene>
    <name evidence="2" type="ORF">Pph01_66910</name>
</gene>
<dbReference type="PANTHER" id="PTHR35010:SF2">
    <property type="entry name" value="BLL4672 PROTEIN"/>
    <property type="match status" value="1"/>
</dbReference>
<dbReference type="InterPro" id="IPR010982">
    <property type="entry name" value="Lambda_DNA-bd_dom_sf"/>
</dbReference>
<dbReference type="CDD" id="cd00093">
    <property type="entry name" value="HTH_XRE"/>
    <property type="match status" value="1"/>
</dbReference>
<feature type="domain" description="HTH cro/C1-type" evidence="1">
    <location>
        <begin position="35"/>
        <end position="83"/>
    </location>
</feature>
<dbReference type="Gene3D" id="1.10.260.40">
    <property type="entry name" value="lambda repressor-like DNA-binding domains"/>
    <property type="match status" value="1"/>
</dbReference>
<dbReference type="Pfam" id="PF17765">
    <property type="entry name" value="MLTR_LBD"/>
    <property type="match status" value="1"/>
</dbReference>
<dbReference type="PROSITE" id="PS50943">
    <property type="entry name" value="HTH_CROC1"/>
    <property type="match status" value="1"/>
</dbReference>
<evidence type="ECO:0000259" key="1">
    <source>
        <dbReference type="PROSITE" id="PS50943"/>
    </source>
</evidence>
<proteinExistence type="predicted"/>
<dbReference type="InterPro" id="IPR041413">
    <property type="entry name" value="MLTR_LBD"/>
</dbReference>
<dbReference type="Gene3D" id="3.30.450.180">
    <property type="match status" value="1"/>
</dbReference>
<evidence type="ECO:0000313" key="2">
    <source>
        <dbReference type="EMBL" id="GII41688.1"/>
    </source>
</evidence>
<keyword evidence="3" id="KW-1185">Reference proteome</keyword>
<dbReference type="InterPro" id="IPR001387">
    <property type="entry name" value="Cro/C1-type_HTH"/>
</dbReference>
<organism evidence="2 3">
    <name type="scientific">Planotetraspora phitsanulokensis</name>
    <dbReference type="NCBI Taxonomy" id="575192"/>
    <lineage>
        <taxon>Bacteria</taxon>
        <taxon>Bacillati</taxon>
        <taxon>Actinomycetota</taxon>
        <taxon>Actinomycetes</taxon>
        <taxon>Streptosporangiales</taxon>
        <taxon>Streptosporangiaceae</taxon>
        <taxon>Planotetraspora</taxon>
    </lineage>
</organism>